<dbReference type="PRINTS" id="PR00081">
    <property type="entry name" value="GDHRDH"/>
</dbReference>
<dbReference type="Proteomes" id="UP001189429">
    <property type="component" value="Unassembled WGS sequence"/>
</dbReference>
<evidence type="ECO:0000256" key="1">
    <source>
        <dbReference type="ARBA" id="ARBA00006484"/>
    </source>
</evidence>
<evidence type="ECO:0000256" key="3">
    <source>
        <dbReference type="RuleBase" id="RU000363"/>
    </source>
</evidence>
<keyword evidence="6" id="KW-1185">Reference proteome</keyword>
<reference evidence="5" key="1">
    <citation type="submission" date="2023-10" db="EMBL/GenBank/DDBJ databases">
        <authorList>
            <person name="Chen Y."/>
            <person name="Shah S."/>
            <person name="Dougan E. K."/>
            <person name="Thang M."/>
            <person name="Chan C."/>
        </authorList>
    </citation>
    <scope>NUCLEOTIDE SEQUENCE [LARGE SCALE GENOMIC DNA]</scope>
</reference>
<evidence type="ECO:0000256" key="4">
    <source>
        <dbReference type="SAM" id="MobiDB-lite"/>
    </source>
</evidence>
<dbReference type="InterPro" id="IPR002347">
    <property type="entry name" value="SDR_fam"/>
</dbReference>
<sequence>MTNRPRPGHPRTIGPQGRGGAGRVSRTRLGKTHGHREQFPIHRRAAGWYFLRLGGNVHGRGRSRSTASQIQAATAGAAQPGRAVPLAVDVSDEESVVALFQRVAEECGPCHLLVNCAGIGIGARGGPTTELSAETFSRVMAVNVLGPFLCAREAFKQMQKAEGGRIINVGSIAVDRPRPDAAPYTTSKHALQGLTRSLALDGRPHNIAVGIVHPGNVPSSLLPPEEIERRRAEEGFVSAEDVASCVVQMAVAVCP</sequence>
<feature type="region of interest" description="Disordered" evidence="4">
    <location>
        <begin position="1"/>
        <end position="38"/>
    </location>
</feature>
<organism evidence="5 6">
    <name type="scientific">Prorocentrum cordatum</name>
    <dbReference type="NCBI Taxonomy" id="2364126"/>
    <lineage>
        <taxon>Eukaryota</taxon>
        <taxon>Sar</taxon>
        <taxon>Alveolata</taxon>
        <taxon>Dinophyceae</taxon>
        <taxon>Prorocentrales</taxon>
        <taxon>Prorocentraceae</taxon>
        <taxon>Prorocentrum</taxon>
    </lineage>
</organism>
<evidence type="ECO:0000313" key="5">
    <source>
        <dbReference type="EMBL" id="CAK0836857.1"/>
    </source>
</evidence>
<comment type="caution">
    <text evidence="5">The sequence shown here is derived from an EMBL/GenBank/DDBJ whole genome shotgun (WGS) entry which is preliminary data.</text>
</comment>
<evidence type="ECO:0000313" key="6">
    <source>
        <dbReference type="Proteomes" id="UP001189429"/>
    </source>
</evidence>
<accession>A0ABN9SWD4</accession>
<proteinExistence type="inferred from homology"/>
<dbReference type="PRINTS" id="PR00080">
    <property type="entry name" value="SDRFAMILY"/>
</dbReference>
<dbReference type="Pfam" id="PF00106">
    <property type="entry name" value="adh_short"/>
    <property type="match status" value="1"/>
</dbReference>
<evidence type="ECO:0008006" key="7">
    <source>
        <dbReference type="Google" id="ProtNLM"/>
    </source>
</evidence>
<dbReference type="PANTHER" id="PTHR43669:SF3">
    <property type="entry name" value="ALCOHOL DEHYDROGENASE, PUTATIVE (AFU_ORTHOLOGUE AFUA_3G03445)-RELATED"/>
    <property type="match status" value="1"/>
</dbReference>
<dbReference type="PANTHER" id="PTHR43669">
    <property type="entry name" value="5-KETO-D-GLUCONATE 5-REDUCTASE"/>
    <property type="match status" value="1"/>
</dbReference>
<dbReference type="InterPro" id="IPR020904">
    <property type="entry name" value="Sc_DH/Rdtase_CS"/>
</dbReference>
<dbReference type="Gene3D" id="3.40.50.720">
    <property type="entry name" value="NAD(P)-binding Rossmann-like Domain"/>
    <property type="match status" value="1"/>
</dbReference>
<dbReference type="EMBL" id="CAUYUJ010013880">
    <property type="protein sequence ID" value="CAK0836857.1"/>
    <property type="molecule type" value="Genomic_DNA"/>
</dbReference>
<keyword evidence="2" id="KW-0560">Oxidoreductase</keyword>
<protein>
    <recommendedName>
        <fullName evidence="7">SDR family oxidoreductase</fullName>
    </recommendedName>
</protein>
<feature type="compositionally biased region" description="Basic residues" evidence="4">
    <location>
        <begin position="25"/>
        <end position="34"/>
    </location>
</feature>
<dbReference type="InterPro" id="IPR036291">
    <property type="entry name" value="NAD(P)-bd_dom_sf"/>
</dbReference>
<dbReference type="PROSITE" id="PS00061">
    <property type="entry name" value="ADH_SHORT"/>
    <property type="match status" value="1"/>
</dbReference>
<evidence type="ECO:0000256" key="2">
    <source>
        <dbReference type="ARBA" id="ARBA00023002"/>
    </source>
</evidence>
<gene>
    <name evidence="5" type="ORF">PCOR1329_LOCUS33222</name>
</gene>
<dbReference type="SUPFAM" id="SSF51735">
    <property type="entry name" value="NAD(P)-binding Rossmann-fold domains"/>
    <property type="match status" value="1"/>
</dbReference>
<dbReference type="CDD" id="cd05233">
    <property type="entry name" value="SDR_c"/>
    <property type="match status" value="1"/>
</dbReference>
<name>A0ABN9SWD4_9DINO</name>
<comment type="similarity">
    <text evidence="1 3">Belongs to the short-chain dehydrogenases/reductases (SDR) family.</text>
</comment>